<dbReference type="CDD" id="cd08168">
    <property type="entry name" value="Cytochrom_C3"/>
    <property type="match status" value="1"/>
</dbReference>
<dbReference type="PANTHER" id="PTHR35038:SF8">
    <property type="entry name" value="C-TYPE POLYHEME CYTOCHROME OMCC"/>
    <property type="match status" value="1"/>
</dbReference>
<dbReference type="Pfam" id="PF14522">
    <property type="entry name" value="Cytochrome_C7"/>
    <property type="match status" value="1"/>
</dbReference>
<dbReference type="Proteomes" id="UP000236724">
    <property type="component" value="Unassembled WGS sequence"/>
</dbReference>
<protein>
    <submittedName>
        <fullName evidence="5">Class III cytochrome C family protein</fullName>
    </submittedName>
</protein>
<dbReference type="InterPro" id="IPR029467">
    <property type="entry name" value="Cyt_c7-like"/>
</dbReference>
<evidence type="ECO:0000259" key="4">
    <source>
        <dbReference type="Pfam" id="PF14522"/>
    </source>
</evidence>
<reference evidence="5 6" key="1">
    <citation type="submission" date="2016-10" db="EMBL/GenBank/DDBJ databases">
        <authorList>
            <person name="de Groot N.N."/>
        </authorList>
    </citation>
    <scope>NUCLEOTIDE SEQUENCE [LARGE SCALE GENOMIC DNA]</scope>
    <source>
        <strain evidence="5">MBHS1</strain>
    </source>
</reference>
<feature type="region of interest" description="Disordered" evidence="2">
    <location>
        <begin position="401"/>
        <end position="425"/>
    </location>
</feature>
<gene>
    <name evidence="5" type="ORF">MBHS_01043</name>
</gene>
<evidence type="ECO:0000313" key="6">
    <source>
        <dbReference type="Proteomes" id="UP000236724"/>
    </source>
</evidence>
<feature type="signal peptide" evidence="3">
    <location>
        <begin position="1"/>
        <end position="21"/>
    </location>
</feature>
<feature type="domain" description="Cytochrome c7-like" evidence="4">
    <location>
        <begin position="61"/>
        <end position="112"/>
    </location>
</feature>
<proteinExistence type="predicted"/>
<evidence type="ECO:0000256" key="2">
    <source>
        <dbReference type="SAM" id="MobiDB-lite"/>
    </source>
</evidence>
<evidence type="ECO:0000256" key="3">
    <source>
        <dbReference type="SAM" id="SignalP"/>
    </source>
</evidence>
<accession>A0A1H6F4X9</accession>
<sequence>MKYLPRLGLIMIFISFGSAWASPGISYVPLPTTHHSSRDGMGVFYHKEHGGMELLTGVPYEDLQCKNCHHKSGKLPNGKPLPYAYKSSCEDCHNFYENPSVKSPDVCLECHSRQRSELAYFKQLPEPKDLDWQDVHFREGMTCISCHTGDQLHDSADNQLSMLDPRGNDARCEDCHEPDRLTPDNHALHGDRVACATCHIKSVFTCNNCHFDTELAVQGKFKRATGKERDFIMLVNRRGYGPRGNDQVHPATYQSVVYQGKSFYTIAPFFSHTVMQEAHECKYCHDSQALKEYDDSGKITVSKWSKEKNKPLVSKGMIPIPPDWQRALQFDFADFTGNFNKPGQKDKWKFLKKGADLMQMFPDFVYPLTNTQLDKLRVPADKLPLTKQNVLKRRGIDLPGLKSGFTSKPQAVPPKVSPGKELPHK</sequence>
<evidence type="ECO:0000256" key="1">
    <source>
        <dbReference type="ARBA" id="ARBA00022729"/>
    </source>
</evidence>
<dbReference type="Gene3D" id="3.90.10.10">
    <property type="entry name" value="Cytochrome C3"/>
    <property type="match status" value="1"/>
</dbReference>
<dbReference type="AlphaFoldDB" id="A0A1H6F4X9"/>
<dbReference type="EMBL" id="FMSV02000171">
    <property type="protein sequence ID" value="SEH05190.1"/>
    <property type="molecule type" value="Genomic_DNA"/>
</dbReference>
<evidence type="ECO:0000313" key="5">
    <source>
        <dbReference type="EMBL" id="SEH05190.1"/>
    </source>
</evidence>
<dbReference type="RefSeq" id="WP_103919160.1">
    <property type="nucleotide sequence ID" value="NZ_FMSV02000171.1"/>
</dbReference>
<dbReference type="PANTHER" id="PTHR35038">
    <property type="entry name" value="DISSIMILATORY SULFITE REDUCTASE SIRA"/>
    <property type="match status" value="1"/>
</dbReference>
<feature type="chain" id="PRO_5014893083" evidence="3">
    <location>
        <begin position="22"/>
        <end position="425"/>
    </location>
</feature>
<dbReference type="SUPFAM" id="SSF48695">
    <property type="entry name" value="Multiheme cytochromes"/>
    <property type="match status" value="1"/>
</dbReference>
<keyword evidence="1 3" id="KW-0732">Signal</keyword>
<keyword evidence="6" id="KW-1185">Reference proteome</keyword>
<dbReference type="InterPro" id="IPR036280">
    <property type="entry name" value="Multihaem_cyt_sf"/>
</dbReference>
<name>A0A1H6F4X9_9GAMM</name>
<organism evidence="5 6">
    <name type="scientific">Candidatus Venteria ishoeyi</name>
    <dbReference type="NCBI Taxonomy" id="1899563"/>
    <lineage>
        <taxon>Bacteria</taxon>
        <taxon>Pseudomonadati</taxon>
        <taxon>Pseudomonadota</taxon>
        <taxon>Gammaproteobacteria</taxon>
        <taxon>Thiotrichales</taxon>
        <taxon>Thiotrichaceae</taxon>
        <taxon>Venteria</taxon>
    </lineage>
</organism>
<dbReference type="InterPro" id="IPR051829">
    <property type="entry name" value="Multiheme_Cytochr_ET"/>
</dbReference>
<dbReference type="OrthoDB" id="9814800at2"/>